<dbReference type="Pfam" id="PF07583">
    <property type="entry name" value="PSCyt2"/>
    <property type="match status" value="1"/>
</dbReference>
<protein>
    <recommendedName>
        <fullName evidence="1">DUF1549 domain-containing protein</fullName>
    </recommendedName>
</protein>
<gene>
    <name evidence="2" type="ORF">S01H1_46276</name>
</gene>
<dbReference type="PANTHER" id="PTHR35889:SF3">
    <property type="entry name" value="F-BOX DOMAIN-CONTAINING PROTEIN"/>
    <property type="match status" value="1"/>
</dbReference>
<name>X0ULF9_9ZZZZ</name>
<feature type="non-terminal residue" evidence="2">
    <location>
        <position position="263"/>
    </location>
</feature>
<comment type="caution">
    <text evidence="2">The sequence shown here is derived from an EMBL/GenBank/DDBJ whole genome shotgun (WGS) entry which is preliminary data.</text>
</comment>
<sequence length="263" mass="29499">PRVVTLPPAENGRNHPIDRLLDSDLAKRGESLPPSVSDSVFLRRATLDSNGLLPTPAALEAFVANQASDKREQMIEQLLAKDVAYADHWLTTWNDLLRNDYTGTGFITGGRKQITPWLYAALRENKPYDDLVRELISPSADSTGFIDGIQWRGDVNASQSREIQFAQNVSQVFLGINMKCASCHDSFVDRWTLSEAYNLAAIYAEKPLELNRCDKPTGKMAEPKWIFPELGDIDPDASKTQRLKQLAKLMTHPENGRFTRTLV</sequence>
<dbReference type="AlphaFoldDB" id="X0ULF9"/>
<feature type="domain" description="DUF1549" evidence="1">
    <location>
        <begin position="16"/>
        <end position="205"/>
    </location>
</feature>
<dbReference type="InterPro" id="IPR011444">
    <property type="entry name" value="DUF1549"/>
</dbReference>
<accession>X0ULF9</accession>
<dbReference type="EMBL" id="BARS01029626">
    <property type="protein sequence ID" value="GAG06639.1"/>
    <property type="molecule type" value="Genomic_DNA"/>
</dbReference>
<dbReference type="PANTHER" id="PTHR35889">
    <property type="entry name" value="CYCLOINULO-OLIGOSACCHARIDE FRUCTANOTRANSFERASE-RELATED"/>
    <property type="match status" value="1"/>
</dbReference>
<evidence type="ECO:0000313" key="2">
    <source>
        <dbReference type="EMBL" id="GAG06639.1"/>
    </source>
</evidence>
<reference evidence="2" key="1">
    <citation type="journal article" date="2014" name="Front. Microbiol.">
        <title>High frequency of phylogenetically diverse reductive dehalogenase-homologous genes in deep subseafloor sedimentary metagenomes.</title>
        <authorList>
            <person name="Kawai M."/>
            <person name="Futagami T."/>
            <person name="Toyoda A."/>
            <person name="Takaki Y."/>
            <person name="Nishi S."/>
            <person name="Hori S."/>
            <person name="Arai W."/>
            <person name="Tsubouchi T."/>
            <person name="Morono Y."/>
            <person name="Uchiyama I."/>
            <person name="Ito T."/>
            <person name="Fujiyama A."/>
            <person name="Inagaki F."/>
            <person name="Takami H."/>
        </authorList>
    </citation>
    <scope>NUCLEOTIDE SEQUENCE</scope>
    <source>
        <strain evidence="2">Expedition CK06-06</strain>
    </source>
</reference>
<evidence type="ECO:0000259" key="1">
    <source>
        <dbReference type="Pfam" id="PF07583"/>
    </source>
</evidence>
<feature type="non-terminal residue" evidence="2">
    <location>
        <position position="1"/>
    </location>
</feature>
<organism evidence="2">
    <name type="scientific">marine sediment metagenome</name>
    <dbReference type="NCBI Taxonomy" id="412755"/>
    <lineage>
        <taxon>unclassified sequences</taxon>
        <taxon>metagenomes</taxon>
        <taxon>ecological metagenomes</taxon>
    </lineage>
</organism>
<proteinExistence type="predicted"/>